<evidence type="ECO:0000313" key="2">
    <source>
        <dbReference type="EMBL" id="SVE30728.1"/>
    </source>
</evidence>
<dbReference type="PANTHER" id="PTHR43032:SF3">
    <property type="entry name" value="PROTEIN-METHIONINE-SULFOXIDE REDUCTASE CATALYTIC SUBUNIT MSRP"/>
    <property type="match status" value="1"/>
</dbReference>
<name>A0A383CGM0_9ZZZZ</name>
<protein>
    <recommendedName>
        <fullName evidence="1">Oxidoreductase molybdopterin-binding domain-containing protein</fullName>
    </recommendedName>
</protein>
<dbReference type="EMBL" id="UINC01208269">
    <property type="protein sequence ID" value="SVE30728.1"/>
    <property type="molecule type" value="Genomic_DNA"/>
</dbReference>
<dbReference type="PANTHER" id="PTHR43032">
    <property type="entry name" value="PROTEIN-METHIONINE-SULFOXIDE REDUCTASE"/>
    <property type="match status" value="1"/>
</dbReference>
<reference evidence="2" key="1">
    <citation type="submission" date="2018-05" db="EMBL/GenBank/DDBJ databases">
        <authorList>
            <person name="Lanie J.A."/>
            <person name="Ng W.-L."/>
            <person name="Kazmierczak K.M."/>
            <person name="Andrzejewski T.M."/>
            <person name="Davidsen T.M."/>
            <person name="Wayne K.J."/>
            <person name="Tettelin H."/>
            <person name="Glass J.I."/>
            <person name="Rusch D."/>
            <person name="Podicherti R."/>
            <person name="Tsui H.-C.T."/>
            <person name="Winkler M.E."/>
        </authorList>
    </citation>
    <scope>NUCLEOTIDE SEQUENCE</scope>
</reference>
<dbReference type="InterPro" id="IPR036374">
    <property type="entry name" value="OxRdtase_Mopterin-bd_sf"/>
</dbReference>
<evidence type="ECO:0000259" key="1">
    <source>
        <dbReference type="Pfam" id="PF00174"/>
    </source>
</evidence>
<dbReference type="Pfam" id="PF00174">
    <property type="entry name" value="Oxidored_molyb"/>
    <property type="match status" value="1"/>
</dbReference>
<gene>
    <name evidence="2" type="ORF">METZ01_LOCUS483582</name>
</gene>
<dbReference type="InterPro" id="IPR000572">
    <property type="entry name" value="OxRdtase_Mopterin-bd_dom"/>
</dbReference>
<dbReference type="NCBIfam" id="NF003767">
    <property type="entry name" value="PRK05363.1"/>
    <property type="match status" value="1"/>
</dbReference>
<feature type="non-terminal residue" evidence="2">
    <location>
        <position position="1"/>
    </location>
</feature>
<accession>A0A383CGM0</accession>
<dbReference type="AlphaFoldDB" id="A0A383CGM0"/>
<feature type="domain" description="Oxidoreductase molybdopterin-binding" evidence="1">
    <location>
        <begin position="69"/>
        <end position="225"/>
    </location>
</feature>
<dbReference type="Gene3D" id="3.90.420.10">
    <property type="entry name" value="Oxidoreductase, molybdopterin-binding domain"/>
    <property type="match status" value="1"/>
</dbReference>
<dbReference type="SUPFAM" id="SSF56524">
    <property type="entry name" value="Oxidoreductase molybdopterin-binding domain"/>
    <property type="match status" value="1"/>
</dbReference>
<feature type="non-terminal residue" evidence="2">
    <location>
        <position position="241"/>
    </location>
</feature>
<proteinExistence type="predicted"/>
<sequence>KFIKSSIAAGVVLGTSTSLQANHSSNQNIYADQLDENDSLNSFGDITSYNNFYEFGMGKSDPFENSGNFKPKPWSITLEGLINNPQVVDLEKLLQKVTIEDRVYRLRCVEAWSMVIPWQGFPLSELIKIADPLSSAKFIQFVTVFRPDEMPGQKRRLLTWPYVEGLRMDEAMHSLTILSTGLYGHDLLNQSGAPLRLVVPWKYGFKSIKSISSIRFVDRQPEATWSMMAPSEYGFYSNVNN</sequence>
<organism evidence="2">
    <name type="scientific">marine metagenome</name>
    <dbReference type="NCBI Taxonomy" id="408172"/>
    <lineage>
        <taxon>unclassified sequences</taxon>
        <taxon>metagenomes</taxon>
        <taxon>ecological metagenomes</taxon>
    </lineage>
</organism>